<evidence type="ECO:0000259" key="7">
    <source>
        <dbReference type="Pfam" id="PF07005"/>
    </source>
</evidence>
<dbReference type="Proteomes" id="UP000000321">
    <property type="component" value="Unassembled WGS sequence"/>
</dbReference>
<keyword evidence="4" id="KW-0418">Kinase</keyword>
<dbReference type="HOGENOM" id="CLU_029424_1_1_5"/>
<evidence type="ECO:0000313" key="9">
    <source>
        <dbReference type="EMBL" id="EAS48330.1"/>
    </source>
</evidence>
<evidence type="ECO:0000256" key="2">
    <source>
        <dbReference type="ARBA" id="ARBA00022679"/>
    </source>
</evidence>
<dbReference type="Gene3D" id="3.40.980.20">
    <property type="entry name" value="Four-carbon acid sugar kinase, nucleotide binding domain"/>
    <property type="match status" value="1"/>
</dbReference>
<dbReference type="Gene3D" id="3.40.50.10840">
    <property type="entry name" value="Putative sugar-binding, N-terminal domain"/>
    <property type="match status" value="1"/>
</dbReference>
<feature type="domain" description="Four-carbon acid sugar kinase N-terminal" evidence="7">
    <location>
        <begin position="11"/>
        <end position="247"/>
    </location>
</feature>
<dbReference type="GO" id="GO:0005524">
    <property type="term" value="F:ATP binding"/>
    <property type="evidence" value="ECO:0007669"/>
    <property type="project" value="UniProtKB-KW"/>
</dbReference>
<evidence type="ECO:0000256" key="3">
    <source>
        <dbReference type="ARBA" id="ARBA00022741"/>
    </source>
</evidence>
<feature type="domain" description="Four-carbon acid sugar kinase nucleotide binding" evidence="8">
    <location>
        <begin position="274"/>
        <end position="447"/>
    </location>
</feature>
<dbReference type="OrthoDB" id="7686359at2"/>
<dbReference type="SUPFAM" id="SSF142764">
    <property type="entry name" value="YgbK-like"/>
    <property type="match status" value="1"/>
</dbReference>
<evidence type="ECO:0000256" key="5">
    <source>
        <dbReference type="ARBA" id="ARBA00022840"/>
    </source>
</evidence>
<evidence type="ECO:0000256" key="6">
    <source>
        <dbReference type="ARBA" id="ARBA00023277"/>
    </source>
</evidence>
<dbReference type="GO" id="GO:0016301">
    <property type="term" value="F:kinase activity"/>
    <property type="evidence" value="ECO:0007669"/>
    <property type="project" value="UniProtKB-KW"/>
</dbReference>
<reference evidence="9 10" key="1">
    <citation type="journal article" date="2008" name="Appl. Environ. Microbiol.">
        <title>Genomic insights into Mn(II) oxidation by the marine alphaproteobacterium Aurantimonas sp. strain SI85-9A1.</title>
        <authorList>
            <person name="Dick G.J."/>
            <person name="Podell S."/>
            <person name="Johnson H.A."/>
            <person name="Rivera-Espinoza Y."/>
            <person name="Bernier-Latmani R."/>
            <person name="McCarthy J.K."/>
            <person name="Torpey J.W."/>
            <person name="Clement B.G."/>
            <person name="Gaasterland T."/>
            <person name="Tebo B.M."/>
        </authorList>
    </citation>
    <scope>NUCLEOTIDE SEQUENCE [LARGE SCALE GENOMIC DNA]</scope>
    <source>
        <strain evidence="9 10">SI85-9A1</strain>
    </source>
</reference>
<dbReference type="Pfam" id="PF07005">
    <property type="entry name" value="SBD_N"/>
    <property type="match status" value="1"/>
</dbReference>
<dbReference type="InterPro" id="IPR037051">
    <property type="entry name" value="4-carb_acid_sugar_kinase_N_sf"/>
</dbReference>
<accession>Q1YDM8</accession>
<proteinExistence type="inferred from homology"/>
<evidence type="ECO:0000256" key="4">
    <source>
        <dbReference type="ARBA" id="ARBA00022777"/>
    </source>
</evidence>
<protein>
    <recommendedName>
        <fullName evidence="11">Four-carbon acid sugar kinase family protein</fullName>
    </recommendedName>
</protein>
<keyword evidence="3" id="KW-0547">Nucleotide-binding</keyword>
<sequence>MTGGLPDGVLLAFYGDDFTGSTDAMEVTAFAGLRTVLFTRTPNARDLASFADYPVVGIAGTARSRSPEWMDQNLPGPFRALADLSPRILQYKVCSTFDSAADVGSIGRAIDIGDSLVAGPWSPSIVGAPQLGRWQVFANLFAAAGGTRYRIDRHPTMSRHPVTPMREADLRLHLAAQTERDIVAIDVAAIAGGTADEAADRVRDKPGTIAFIDVADEMTQAEAGRLVWDGSDEPVFSASSSGLQYALVAHWHRAGMLAQTPAPFAPVPPVDRLLVLSGSCSPVTAEQIEIAEASGFETIRLDVVQAIAPETAATELARIETAVDAAIERCGRVIVFAARTVDDPAFAALQRTAADRNISFSDAQDSIGRALGRIAATAVPRLGLQRIVVAGGDTSGRVLEASPVTALEIAHPLGKGAPICRCHSRAREFDGLQVVLKGGQLGSPSLFVDALGTRQTF</sequence>
<comment type="similarity">
    <text evidence="1">Belongs to the four-carbon acid sugar kinase family.</text>
</comment>
<dbReference type="InterPro" id="IPR031475">
    <property type="entry name" value="NBD_C"/>
</dbReference>
<dbReference type="InterPro" id="IPR042213">
    <property type="entry name" value="NBD_C_sf"/>
</dbReference>
<dbReference type="BioCyc" id="AURANTIMONAS:SI859A1_00100-MONOMER"/>
<dbReference type="EMBL" id="AAPJ01000012">
    <property type="protein sequence ID" value="EAS48330.1"/>
    <property type="molecule type" value="Genomic_DNA"/>
</dbReference>
<evidence type="ECO:0000313" key="10">
    <source>
        <dbReference type="Proteomes" id="UP000000321"/>
    </source>
</evidence>
<evidence type="ECO:0008006" key="11">
    <source>
        <dbReference type="Google" id="ProtNLM"/>
    </source>
</evidence>
<keyword evidence="6" id="KW-0119">Carbohydrate metabolism</keyword>
<dbReference type="Pfam" id="PF17042">
    <property type="entry name" value="NBD_C"/>
    <property type="match status" value="1"/>
</dbReference>
<evidence type="ECO:0000256" key="1">
    <source>
        <dbReference type="ARBA" id="ARBA00005715"/>
    </source>
</evidence>
<gene>
    <name evidence="9" type="ORF">SI859A1_00100</name>
</gene>
<keyword evidence="10" id="KW-1185">Reference proteome</keyword>
<dbReference type="AlphaFoldDB" id="Q1YDM8"/>
<keyword evidence="2" id="KW-0808">Transferase</keyword>
<dbReference type="InterPro" id="IPR010737">
    <property type="entry name" value="4-carb_acid_sugar_kinase_N"/>
</dbReference>
<dbReference type="RefSeq" id="WP_009207987.1">
    <property type="nucleotide sequence ID" value="NZ_BBWP01000020.1"/>
</dbReference>
<name>Q1YDM8_AURMS</name>
<evidence type="ECO:0000259" key="8">
    <source>
        <dbReference type="Pfam" id="PF17042"/>
    </source>
</evidence>
<organism evidence="9 10">
    <name type="scientific">Aurantimonas manganoxydans (strain ATCC BAA-1229 / DSM 21871 / SI85-9A1)</name>
    <dbReference type="NCBI Taxonomy" id="287752"/>
    <lineage>
        <taxon>Bacteria</taxon>
        <taxon>Pseudomonadati</taxon>
        <taxon>Pseudomonadota</taxon>
        <taxon>Alphaproteobacteria</taxon>
        <taxon>Hyphomicrobiales</taxon>
        <taxon>Aurantimonadaceae</taxon>
        <taxon>Aurantimonas</taxon>
    </lineage>
</organism>
<keyword evidence="5" id="KW-0067">ATP-binding</keyword>
<comment type="caution">
    <text evidence="9">The sequence shown here is derived from an EMBL/GenBank/DDBJ whole genome shotgun (WGS) entry which is preliminary data.</text>
</comment>